<keyword evidence="3" id="KW-0378">Hydrolase</keyword>
<sequence>MSRYIIPLLLVGIPFYGLAVKKVKVYESFVEGAKDGFTIAVRIIPYLVAILVSIGMFRASGALDMLLTLLSPVLNFIGFPPENLPLALMRPLSGSGSLGLLTDLINQHGTESLIAKIGATMFGSTETTFYVLAVYFGSVGIRRSRHALAAGLIADAVGIFSAVYICRLLFAAPALTNDSIKQYDLVNIQELDPSIFVELKYSTADNFMNTDVYGDLETCYLRKAPARMLVKANTFLRETHPGLRLLVYDGLRPRHIQWKLWNTIDHIPESERTQFVADPRSGSIHNFGAAVDLTLADSSGSPLDMGTKYDFFGELAFPALEDSLLEIGELTSQQVTNRQILRNVMKTAGFSPITTEWWHFDAFPYQVTKSKYAIVE</sequence>
<evidence type="ECO:0000256" key="8">
    <source>
        <dbReference type="SAM" id="Phobius"/>
    </source>
</evidence>
<accession>A0A381XE80</accession>
<keyword evidence="7" id="KW-0961">Cell wall biogenesis/degradation</keyword>
<reference evidence="10" key="1">
    <citation type="submission" date="2018-05" db="EMBL/GenBank/DDBJ databases">
        <authorList>
            <person name="Lanie J.A."/>
            <person name="Ng W.-L."/>
            <person name="Kazmierczak K.M."/>
            <person name="Andrzejewski T.M."/>
            <person name="Davidsen T.M."/>
            <person name="Wayne K.J."/>
            <person name="Tettelin H."/>
            <person name="Glass J.I."/>
            <person name="Rusch D."/>
            <person name="Podicherti R."/>
            <person name="Tsui H.-C.T."/>
            <person name="Winkler M.E."/>
        </authorList>
    </citation>
    <scope>NUCLEOTIDE SEQUENCE</scope>
</reference>
<feature type="transmembrane region" description="Helical" evidence="8">
    <location>
        <begin position="148"/>
        <end position="170"/>
    </location>
</feature>
<dbReference type="GO" id="GO:0006508">
    <property type="term" value="P:proteolysis"/>
    <property type="evidence" value="ECO:0007669"/>
    <property type="project" value="UniProtKB-KW"/>
</dbReference>
<protein>
    <recommendedName>
        <fullName evidence="9">Nucleoside transporter/FeoB GTPase Gate domain-containing protein</fullName>
    </recommendedName>
</protein>
<dbReference type="GO" id="GO:0005886">
    <property type="term" value="C:plasma membrane"/>
    <property type="evidence" value="ECO:0007669"/>
    <property type="project" value="TreeGrafter"/>
</dbReference>
<dbReference type="GO" id="GO:0046872">
    <property type="term" value="F:metal ion binding"/>
    <property type="evidence" value="ECO:0007669"/>
    <property type="project" value="UniProtKB-KW"/>
</dbReference>
<dbReference type="InterPro" id="IPR000755">
    <property type="entry name" value="A_A_dipeptidase"/>
</dbReference>
<proteinExistence type="inferred from homology"/>
<evidence type="ECO:0000259" key="9">
    <source>
        <dbReference type="Pfam" id="PF07670"/>
    </source>
</evidence>
<keyword evidence="8" id="KW-0472">Membrane</keyword>
<feature type="transmembrane region" description="Helical" evidence="8">
    <location>
        <begin position="113"/>
        <end position="136"/>
    </location>
</feature>
<dbReference type="HAMAP" id="MF_01924">
    <property type="entry name" value="A_A_dipeptidase"/>
    <property type="match status" value="1"/>
</dbReference>
<dbReference type="Gene3D" id="3.30.1380.10">
    <property type="match status" value="1"/>
</dbReference>
<evidence type="ECO:0000256" key="6">
    <source>
        <dbReference type="ARBA" id="ARBA00023049"/>
    </source>
</evidence>
<evidence type="ECO:0000256" key="5">
    <source>
        <dbReference type="ARBA" id="ARBA00022997"/>
    </source>
</evidence>
<evidence type="ECO:0000256" key="2">
    <source>
        <dbReference type="ARBA" id="ARBA00022723"/>
    </source>
</evidence>
<dbReference type="Pfam" id="PF01427">
    <property type="entry name" value="Peptidase_M15"/>
    <property type="match status" value="1"/>
</dbReference>
<evidence type="ECO:0000256" key="7">
    <source>
        <dbReference type="ARBA" id="ARBA00023316"/>
    </source>
</evidence>
<dbReference type="GO" id="GO:0071555">
    <property type="term" value="P:cell wall organization"/>
    <property type="evidence" value="ECO:0007669"/>
    <property type="project" value="UniProtKB-KW"/>
</dbReference>
<dbReference type="InterPro" id="IPR052549">
    <property type="entry name" value="SpmB"/>
</dbReference>
<dbReference type="GO" id="GO:0016805">
    <property type="term" value="F:dipeptidase activity"/>
    <property type="evidence" value="ECO:0007669"/>
    <property type="project" value="UniProtKB-KW"/>
</dbReference>
<keyword evidence="1" id="KW-0645">Protease</keyword>
<feature type="transmembrane region" description="Helical" evidence="8">
    <location>
        <begin position="35"/>
        <end position="54"/>
    </location>
</feature>
<keyword evidence="4" id="KW-0862">Zinc</keyword>
<evidence type="ECO:0000256" key="3">
    <source>
        <dbReference type="ARBA" id="ARBA00022801"/>
    </source>
</evidence>
<dbReference type="EMBL" id="UINC01014866">
    <property type="protein sequence ID" value="SVA63066.1"/>
    <property type="molecule type" value="Genomic_DNA"/>
</dbReference>
<evidence type="ECO:0000256" key="1">
    <source>
        <dbReference type="ARBA" id="ARBA00022670"/>
    </source>
</evidence>
<keyword evidence="8" id="KW-1133">Transmembrane helix</keyword>
<evidence type="ECO:0000256" key="4">
    <source>
        <dbReference type="ARBA" id="ARBA00022833"/>
    </source>
</evidence>
<dbReference type="AlphaFoldDB" id="A0A381XE80"/>
<keyword evidence="2" id="KW-0479">Metal-binding</keyword>
<organism evidence="10">
    <name type="scientific">marine metagenome</name>
    <dbReference type="NCBI Taxonomy" id="408172"/>
    <lineage>
        <taxon>unclassified sequences</taxon>
        <taxon>metagenomes</taxon>
        <taxon>ecological metagenomes</taxon>
    </lineage>
</organism>
<dbReference type="GO" id="GO:0008237">
    <property type="term" value="F:metallopeptidase activity"/>
    <property type="evidence" value="ECO:0007669"/>
    <property type="project" value="UniProtKB-KW"/>
</dbReference>
<dbReference type="InterPro" id="IPR011642">
    <property type="entry name" value="Gate_dom"/>
</dbReference>
<dbReference type="PANTHER" id="PTHR35793">
    <property type="entry name" value="INNER MEMBRANE PROTEIN YJIG"/>
    <property type="match status" value="1"/>
</dbReference>
<keyword evidence="6" id="KW-0482">Metalloprotease</keyword>
<dbReference type="CDD" id="cd14840">
    <property type="entry name" value="D-Ala-D-Ala_dipeptidase_Aad"/>
    <property type="match status" value="1"/>
</dbReference>
<dbReference type="Pfam" id="PF07670">
    <property type="entry name" value="Gate"/>
    <property type="match status" value="1"/>
</dbReference>
<name>A0A381XE80_9ZZZZ</name>
<dbReference type="PANTHER" id="PTHR35793:SF2">
    <property type="entry name" value="INNER MEMBRANE PROTEIN YJIG"/>
    <property type="match status" value="1"/>
</dbReference>
<gene>
    <name evidence="10" type="ORF">METZ01_LOCUS115920</name>
</gene>
<keyword evidence="5" id="KW-0224">Dipeptidase</keyword>
<feature type="domain" description="Nucleoside transporter/FeoB GTPase Gate" evidence="9">
    <location>
        <begin position="41"/>
        <end position="141"/>
    </location>
</feature>
<evidence type="ECO:0000313" key="10">
    <source>
        <dbReference type="EMBL" id="SVA63066.1"/>
    </source>
</evidence>
<dbReference type="SUPFAM" id="SSF55166">
    <property type="entry name" value="Hedgehog/DD-peptidase"/>
    <property type="match status" value="1"/>
</dbReference>
<keyword evidence="8" id="KW-0812">Transmembrane</keyword>
<dbReference type="InterPro" id="IPR009045">
    <property type="entry name" value="Zn_M74/Hedgehog-like"/>
</dbReference>